<accession>A0A2U1SXX1</accession>
<evidence type="ECO:0000313" key="2">
    <source>
        <dbReference type="Proteomes" id="UP000244978"/>
    </source>
</evidence>
<evidence type="ECO:0000313" key="1">
    <source>
        <dbReference type="EMBL" id="PWB96438.1"/>
    </source>
</evidence>
<comment type="caution">
    <text evidence="1">The sequence shown here is derived from an EMBL/GenBank/DDBJ whole genome shotgun (WGS) entry which is preliminary data.</text>
</comment>
<protein>
    <submittedName>
        <fullName evidence="1">Uncharacterized protein</fullName>
    </submittedName>
</protein>
<reference evidence="2" key="1">
    <citation type="submission" date="2018-04" db="EMBL/GenBank/DDBJ databases">
        <authorList>
            <person name="Liu S."/>
            <person name="Wang Z."/>
            <person name="Li J."/>
        </authorList>
    </citation>
    <scope>NUCLEOTIDE SEQUENCE [LARGE SCALE GENOMIC DNA]</scope>
    <source>
        <strain evidence="2">S1194</strain>
    </source>
</reference>
<dbReference type="Proteomes" id="UP000244978">
    <property type="component" value="Unassembled WGS sequence"/>
</dbReference>
<keyword evidence="2" id="KW-1185">Reference proteome</keyword>
<dbReference type="AlphaFoldDB" id="A0A2U1SXX1"/>
<organism evidence="1 2">
    <name type="scientific">Homoserinimonas hongtaonis</name>
    <dbReference type="NCBI Taxonomy" id="2079791"/>
    <lineage>
        <taxon>Bacteria</taxon>
        <taxon>Bacillati</taxon>
        <taxon>Actinomycetota</taxon>
        <taxon>Actinomycetes</taxon>
        <taxon>Micrococcales</taxon>
        <taxon>Microbacteriaceae</taxon>
        <taxon>Homoserinimonas</taxon>
    </lineage>
</organism>
<name>A0A2U1SXX1_9MICO</name>
<gene>
    <name evidence="1" type="ORF">DF220_00200</name>
</gene>
<dbReference type="EMBL" id="QEEX01000001">
    <property type="protein sequence ID" value="PWB96438.1"/>
    <property type="molecule type" value="Genomic_DNA"/>
</dbReference>
<proteinExistence type="predicted"/>
<sequence>MLRAWADQFEGHFDHLAGWYSELIARKHAQDAEALLVAVRTDLGPEAQVELHLWEVADGAEPR</sequence>